<dbReference type="PANTHER" id="PTHR15276">
    <property type="entry name" value="H4 D10S170 PROTEIN-RELATED"/>
    <property type="match status" value="1"/>
</dbReference>
<evidence type="ECO:0000256" key="1">
    <source>
        <dbReference type="SAM" id="Coils"/>
    </source>
</evidence>
<keyword evidence="1" id="KW-0175">Coiled coil</keyword>
<dbReference type="PANTHER" id="PTHR15276:SF0">
    <property type="entry name" value="COILED-COIL DOMAIN-CONTAINING PROTEIN 6"/>
    <property type="match status" value="1"/>
</dbReference>
<evidence type="ECO:0000313" key="3">
    <source>
        <dbReference type="EMBL" id="GFH60685.1"/>
    </source>
</evidence>
<keyword evidence="4" id="KW-1185">Reference proteome</keyword>
<evidence type="ECO:0000313" key="4">
    <source>
        <dbReference type="Proteomes" id="UP001054902"/>
    </source>
</evidence>
<feature type="compositionally biased region" description="Basic and acidic residues" evidence="2">
    <location>
        <begin position="286"/>
        <end position="310"/>
    </location>
</feature>
<feature type="region of interest" description="Disordered" evidence="2">
    <location>
        <begin position="280"/>
        <end position="310"/>
    </location>
</feature>
<feature type="coiled-coil region" evidence="1">
    <location>
        <begin position="151"/>
        <end position="188"/>
    </location>
</feature>
<feature type="compositionally biased region" description="Polar residues" evidence="2">
    <location>
        <begin position="64"/>
        <end position="73"/>
    </location>
</feature>
<dbReference type="AlphaFoldDB" id="A0AAD3DCY6"/>
<feature type="region of interest" description="Disordered" evidence="2">
    <location>
        <begin position="1"/>
        <end position="92"/>
    </location>
</feature>
<gene>
    <name evidence="3" type="ORF">CTEN210_17161</name>
</gene>
<reference evidence="3 4" key="1">
    <citation type="journal article" date="2021" name="Sci. Rep.">
        <title>The genome of the diatom Chaetoceros tenuissimus carries an ancient integrated fragment of an extant virus.</title>
        <authorList>
            <person name="Hongo Y."/>
            <person name="Kimura K."/>
            <person name="Takaki Y."/>
            <person name="Yoshida Y."/>
            <person name="Baba S."/>
            <person name="Kobayashi G."/>
            <person name="Nagasaki K."/>
            <person name="Hano T."/>
            <person name="Tomaru Y."/>
        </authorList>
    </citation>
    <scope>NUCLEOTIDE SEQUENCE [LARGE SCALE GENOMIC DNA]</scope>
    <source>
        <strain evidence="3 4">NIES-3715</strain>
    </source>
</reference>
<organism evidence="3 4">
    <name type="scientific">Chaetoceros tenuissimus</name>
    <dbReference type="NCBI Taxonomy" id="426638"/>
    <lineage>
        <taxon>Eukaryota</taxon>
        <taxon>Sar</taxon>
        <taxon>Stramenopiles</taxon>
        <taxon>Ochrophyta</taxon>
        <taxon>Bacillariophyta</taxon>
        <taxon>Coscinodiscophyceae</taxon>
        <taxon>Chaetocerotophycidae</taxon>
        <taxon>Chaetocerotales</taxon>
        <taxon>Chaetocerotaceae</taxon>
        <taxon>Chaetoceros</taxon>
    </lineage>
</organism>
<accession>A0AAD3DCY6</accession>
<dbReference type="InterPro" id="IPR019152">
    <property type="entry name" value="DUF2046"/>
</dbReference>
<sequence length="310" mass="34387">MMVRDDSNKQSFQNTTGTSVPGASDSHENSVFGPNSNGANMSRGSSSPSKTHRGNEAVHLQPQGFISSNGISQHHNHRAVPVQRAPQAVSRVPPSPPIVPNLNLNAVHAAAMSSPHHQHLPIPPGSPIFSNDFELNDPNCCPSSPYVKASKSAVETALVNERERIKILEEEEANYTTIEEFKAALKKERQYSKNIVSELAALKSIAVTSTLEAEIHEEGRINCLMRRLDILQKEKGRIIVELEREEEMLTNTLQKKLNQVRREKAELERQIEKEHMAKAKLKSMHSIKEDASLKDEGKGGEDNTKDVIMN</sequence>
<comment type="caution">
    <text evidence="3">The sequence shown here is derived from an EMBL/GenBank/DDBJ whole genome shotgun (WGS) entry which is preliminary data.</text>
</comment>
<feature type="compositionally biased region" description="Polar residues" evidence="2">
    <location>
        <begin position="9"/>
        <end position="21"/>
    </location>
</feature>
<name>A0AAD3DCY6_9STRA</name>
<evidence type="ECO:0000256" key="2">
    <source>
        <dbReference type="SAM" id="MobiDB-lite"/>
    </source>
</evidence>
<protein>
    <submittedName>
        <fullName evidence="3">Uncharacterized protein</fullName>
    </submittedName>
</protein>
<dbReference type="EMBL" id="BLLK01000069">
    <property type="protein sequence ID" value="GFH60685.1"/>
    <property type="molecule type" value="Genomic_DNA"/>
</dbReference>
<dbReference type="Proteomes" id="UP001054902">
    <property type="component" value="Unassembled WGS sequence"/>
</dbReference>
<proteinExistence type="predicted"/>
<feature type="compositionally biased region" description="Polar residues" evidence="2">
    <location>
        <begin position="32"/>
        <end position="49"/>
    </location>
</feature>
<dbReference type="Pfam" id="PF09755">
    <property type="entry name" value="DUF2046"/>
    <property type="match status" value="1"/>
</dbReference>